<feature type="domain" description="DUF5641" evidence="1">
    <location>
        <begin position="1067"/>
        <end position="1159"/>
    </location>
</feature>
<dbReference type="Pfam" id="PF18701">
    <property type="entry name" value="DUF5641"/>
    <property type="match status" value="1"/>
</dbReference>
<evidence type="ECO:0000259" key="1">
    <source>
        <dbReference type="Pfam" id="PF18701"/>
    </source>
</evidence>
<evidence type="ECO:0000313" key="3">
    <source>
        <dbReference type="RefSeq" id="XP_052747839.1"/>
    </source>
</evidence>
<keyword evidence="2" id="KW-1185">Reference proteome</keyword>
<dbReference type="PANTHER" id="PTHR47331:SF1">
    <property type="entry name" value="GAG-LIKE PROTEIN"/>
    <property type="match status" value="1"/>
</dbReference>
<dbReference type="CDD" id="cd01644">
    <property type="entry name" value="RT_pepA17"/>
    <property type="match status" value="1"/>
</dbReference>
<dbReference type="SUPFAM" id="SSF56672">
    <property type="entry name" value="DNA/RNA polymerases"/>
    <property type="match status" value="1"/>
</dbReference>
<reference evidence="3" key="1">
    <citation type="submission" date="2025-08" db="UniProtKB">
        <authorList>
            <consortium name="RefSeq"/>
        </authorList>
    </citation>
    <scope>IDENTIFICATION</scope>
    <source>
        <tissue evidence="3">Whole larvae</tissue>
    </source>
</reference>
<dbReference type="RefSeq" id="XP_052747839.1">
    <property type="nucleotide sequence ID" value="XM_052891879.1"/>
</dbReference>
<organism evidence="2 3">
    <name type="scientific">Galleria mellonella</name>
    <name type="common">Greater wax moth</name>
    <dbReference type="NCBI Taxonomy" id="7137"/>
    <lineage>
        <taxon>Eukaryota</taxon>
        <taxon>Metazoa</taxon>
        <taxon>Ecdysozoa</taxon>
        <taxon>Arthropoda</taxon>
        <taxon>Hexapoda</taxon>
        <taxon>Insecta</taxon>
        <taxon>Pterygota</taxon>
        <taxon>Neoptera</taxon>
        <taxon>Endopterygota</taxon>
        <taxon>Lepidoptera</taxon>
        <taxon>Glossata</taxon>
        <taxon>Ditrysia</taxon>
        <taxon>Pyraloidea</taxon>
        <taxon>Pyralidae</taxon>
        <taxon>Galleriinae</taxon>
        <taxon>Galleria</taxon>
    </lineage>
</organism>
<proteinExistence type="predicted"/>
<sequence length="1167" mass="132822">MGRERTENDTIIVLGPLSSDGCVVALVQGGRGAGRESRAVLLGGRVLAPRLLLRVVPCHPEDSGDCKGCSLDPGAGNRIKGTAILRPSAALVLGRRTCYRLVIINITPISTRVNWEPPMGGDSDILKVTFTPNSFEIGSYGQVEINVVLDALKVCERRIFVLRATVAHAYKPLYLVIDAAVAYFNLREIKSDFMYRVSSAQNVPCLHHGKIWAGAGDGVCSRQGRDVLVDKKELENQLEYRELIEEQYYSNIAAAKCLIEVDKNTNSNCSQSIISKPVAVKLPEIKLMCFDGSYDLWRTVTSCHGNPIQCNLSQAIDTQLKRFWELEEVTITNKLLTEDEHTCEHLFDTTTKRNADGRFLVRIPLQQSADHLGDSYALAESRFLSLERKLERLPFYKKLYYDFIHEYVELGHMTKVDEYNKPYYFLPHHGVLREHSTTTKLRVVFDASAVTTSNKSLNDIQYVGPPLQNDIFSILLRFRQYKFVASADVEKMFRQILIQMDQRNLQLIVWRENPSDPLSIYRLNTVTYGTASAPYLSMRCLKQLAIECGDDMIAKIINEDFYVDDLITGHDDKQILLEICNKVSQVLSSGCFTLRKWTFSHDVKTSSSKELCTGDHCQNKTLGIGWYNTSDELHFTTAITESHVVTKRTILSILSQIYDPLGLLTPVIIIAKILLQHLWLCKIHWDDTVPENIKLNWEKFINSLKSLHELRIPRYIMSDNNEIKELHIFTDASQNAYGACAYIRTYNKNIDSPVTIKLLCAKSKVSPIKPVTIPRLELCGALLGARLYKKIVSSLRLKFDKVYFWTDSTIVMGWVRMSPHLLKTFVQHRVTEINELTGDAIWLHVNGKNNPADLASRGAYLDILVDCTLWWDGPTFLHGRQFNCKVDHSTYTSIELPEVKNEIVCAASNIKDSFINFSRFSSFERLKRTGAYVLRFITNIRSPKHLRTTGSLSVDELSASITMLARLEQIQSFPDEYDSLLKQLPLNQTKSNKVSGLNIFLDQSGLIRVGGRLRNSRHFDYNKKYPILISDPNDFLPLTPSHFLIGRPLTALPCKDLTSTATHRLMRYDRIEQMRQHFWQRWSKEYVSELQTRTKWKVQQPDIGQDTLVLIKEDNLPPLKWRMGRILRTFPGKDGVSRVAEIRTATGIIQRATSKICPLPPQPSDAE</sequence>
<dbReference type="Proteomes" id="UP001652740">
    <property type="component" value="Unplaced"/>
</dbReference>
<dbReference type="GeneID" id="113516532"/>
<dbReference type="InterPro" id="IPR040676">
    <property type="entry name" value="DUF5641"/>
</dbReference>
<name>A0ABM3M905_GALME</name>
<evidence type="ECO:0000313" key="2">
    <source>
        <dbReference type="Proteomes" id="UP001652740"/>
    </source>
</evidence>
<accession>A0ABM3M905</accession>
<dbReference type="InterPro" id="IPR043502">
    <property type="entry name" value="DNA/RNA_pol_sf"/>
</dbReference>
<gene>
    <name evidence="3" type="primary">LOC113516532</name>
</gene>
<dbReference type="InterPro" id="IPR008042">
    <property type="entry name" value="Retrotrans_Pao"/>
</dbReference>
<dbReference type="Pfam" id="PF05380">
    <property type="entry name" value="Peptidase_A17"/>
    <property type="match status" value="1"/>
</dbReference>
<protein>
    <submittedName>
        <fullName evidence="3">Uncharacterized protein LOC113516532</fullName>
    </submittedName>
</protein>
<dbReference type="PANTHER" id="PTHR47331">
    <property type="entry name" value="PHD-TYPE DOMAIN-CONTAINING PROTEIN"/>
    <property type="match status" value="1"/>
</dbReference>